<dbReference type="PANTHER" id="PTHR48207:SF4">
    <property type="entry name" value="BLL6097 PROTEIN"/>
    <property type="match status" value="1"/>
</dbReference>
<evidence type="ECO:0000256" key="1">
    <source>
        <dbReference type="ARBA" id="ARBA00022679"/>
    </source>
</evidence>
<dbReference type="InterPro" id="IPR050483">
    <property type="entry name" value="CoA-transferase_III_domain"/>
</dbReference>
<sequence>MDPTGYPLQGIRILDMATVLAAPFSATLCADMGAEVVKLELPQGNDALRGLAPVYGEHALFWKTANRGKKGISLDVRKPEGHAIFLKLIKTFDVLVENFRTGTLDQWGLDLKTLHAHNPGLIVLRMTGFGQTGPYARRPGFARIFEAMSGFTHLTGDADGPPQHMNFPLGDAIAGLFGAFSIATALAERNAKPKSKQKGVEIDLSATEAMMRLLDPLAAEYKFTGEARARTGSRAGYTAPSNVYQTADGVWLTLVGSSDPIFTRLCRVMNKEDLTTNPAFTTNVRRTENLVAIDEIVADWCRSLSFAELSASLDRAEVPFSKVYSIADVQADPHFKARGATIELMDPVLGAIPAPAAVPRFTGRDTVVPAVGPDTGQDNAEIYGGMGLSSTQLDALVLARII</sequence>
<dbReference type="Gene3D" id="3.40.50.10540">
    <property type="entry name" value="Crotonobetainyl-coa:carnitine coa-transferase, domain 1"/>
    <property type="match status" value="1"/>
</dbReference>
<dbReference type="EMBL" id="MG869625">
    <property type="protein sequence ID" value="AWD72346.1"/>
    <property type="molecule type" value="Genomic_DNA"/>
</dbReference>
<dbReference type="AlphaFoldDB" id="A0A2S1FJH6"/>
<accession>A0A2S1FJH6</accession>
<gene>
    <name evidence="2" type="ORF">pW11NP2_p023</name>
</gene>
<dbReference type="Gene3D" id="3.30.1540.10">
    <property type="entry name" value="formyl-coa transferase, domain 3"/>
    <property type="match status" value="1"/>
</dbReference>
<organism evidence="2">
    <name type="scientific">Polaromonas sp. W11N</name>
    <dbReference type="NCBI Taxonomy" id="1840303"/>
    <lineage>
        <taxon>Bacteria</taxon>
        <taxon>Pseudomonadati</taxon>
        <taxon>Pseudomonadota</taxon>
        <taxon>Betaproteobacteria</taxon>
        <taxon>Burkholderiales</taxon>
        <taxon>Comamonadaceae</taxon>
        <taxon>Polaromonas</taxon>
    </lineage>
</organism>
<name>A0A2S1FJH6_9BURK</name>
<dbReference type="InterPro" id="IPR044855">
    <property type="entry name" value="CoA-Trfase_III_dom3_sf"/>
</dbReference>
<geneLocation type="plasmid" evidence="2">
    <name>pW11NP2</name>
</geneLocation>
<evidence type="ECO:0000313" key="2">
    <source>
        <dbReference type="EMBL" id="AWD72346.1"/>
    </source>
</evidence>
<dbReference type="InterPro" id="IPR023606">
    <property type="entry name" value="CoA-Trfase_III_dom_1_sf"/>
</dbReference>
<dbReference type="GO" id="GO:0008410">
    <property type="term" value="F:CoA-transferase activity"/>
    <property type="evidence" value="ECO:0007669"/>
    <property type="project" value="TreeGrafter"/>
</dbReference>
<dbReference type="RefSeq" id="WP_181377651.1">
    <property type="nucleotide sequence ID" value="NZ_MG869625.1"/>
</dbReference>
<keyword evidence="1 2" id="KW-0808">Transferase</keyword>
<dbReference type="Pfam" id="PF02515">
    <property type="entry name" value="CoA_transf_3"/>
    <property type="match status" value="1"/>
</dbReference>
<protein>
    <submittedName>
        <fullName evidence="2">Acyl-CoA transferase</fullName>
    </submittedName>
</protein>
<keyword evidence="2" id="KW-0614">Plasmid</keyword>
<dbReference type="InterPro" id="IPR003673">
    <property type="entry name" value="CoA-Trfase_fam_III"/>
</dbReference>
<dbReference type="SUPFAM" id="SSF89796">
    <property type="entry name" value="CoA-transferase family III (CaiB/BaiF)"/>
    <property type="match status" value="1"/>
</dbReference>
<dbReference type="PANTHER" id="PTHR48207">
    <property type="entry name" value="SUCCINATE--HYDROXYMETHYLGLUTARATE COA-TRANSFERASE"/>
    <property type="match status" value="1"/>
</dbReference>
<reference evidence="2" key="1">
    <citation type="submission" date="2018-01" db="EMBL/GenBank/DDBJ databases">
        <title>Plasmids of psychrophilic Polaromonas spp. isolated from Arctic and Antarctic glaciers.</title>
        <authorList>
            <person name="Dziewit L."/>
            <person name="Ciok A."/>
        </authorList>
    </citation>
    <scope>NUCLEOTIDE SEQUENCE</scope>
    <source>
        <plasmid evidence="2">pW11NP2</plasmid>
    </source>
</reference>
<proteinExistence type="predicted"/>